<dbReference type="GO" id="GO:0006226">
    <property type="term" value="P:dUMP biosynthetic process"/>
    <property type="evidence" value="ECO:0007669"/>
    <property type="project" value="InterPro"/>
</dbReference>
<gene>
    <name evidence="7" type="primary">dut</name>
    <name evidence="7" type="ORF">H8709_10980</name>
</gene>
<dbReference type="InterPro" id="IPR008181">
    <property type="entry name" value="dUTPase"/>
</dbReference>
<organism evidence="7 8">
    <name type="scientific">Zongyangia hominis</name>
    <dbReference type="NCBI Taxonomy" id="2763677"/>
    <lineage>
        <taxon>Bacteria</taxon>
        <taxon>Bacillati</taxon>
        <taxon>Bacillota</taxon>
        <taxon>Clostridia</taxon>
        <taxon>Eubacteriales</taxon>
        <taxon>Oscillospiraceae</taxon>
        <taxon>Zongyangia</taxon>
    </lineage>
</organism>
<dbReference type="PANTHER" id="PTHR11241">
    <property type="entry name" value="DEOXYURIDINE 5'-TRIPHOSPHATE NUCLEOTIDOHYDROLASE"/>
    <property type="match status" value="1"/>
</dbReference>
<evidence type="ECO:0000256" key="5">
    <source>
        <dbReference type="ARBA" id="ARBA00047686"/>
    </source>
</evidence>
<proteinExistence type="inferred from homology"/>
<dbReference type="GO" id="GO:0000287">
    <property type="term" value="F:magnesium ion binding"/>
    <property type="evidence" value="ECO:0007669"/>
    <property type="project" value="InterPro"/>
</dbReference>
<dbReference type="CDD" id="cd07557">
    <property type="entry name" value="trimeric_dUTPase"/>
    <property type="match status" value="1"/>
</dbReference>
<dbReference type="InterPro" id="IPR033704">
    <property type="entry name" value="dUTPase_trimeric"/>
</dbReference>
<name>A0A926EFX7_9FIRM</name>
<dbReference type="PANTHER" id="PTHR11241:SF0">
    <property type="entry name" value="DEOXYURIDINE 5'-TRIPHOSPHATE NUCLEOTIDOHYDROLASE"/>
    <property type="match status" value="1"/>
</dbReference>
<dbReference type="NCBIfam" id="TIGR00576">
    <property type="entry name" value="dut"/>
    <property type="match status" value="1"/>
</dbReference>
<feature type="domain" description="dUTPase-like" evidence="6">
    <location>
        <begin position="13"/>
        <end position="144"/>
    </location>
</feature>
<dbReference type="InterPro" id="IPR029054">
    <property type="entry name" value="dUTPase-like"/>
</dbReference>
<dbReference type="GO" id="GO:0004170">
    <property type="term" value="F:dUTP diphosphatase activity"/>
    <property type="evidence" value="ECO:0007669"/>
    <property type="project" value="UniProtKB-EC"/>
</dbReference>
<protein>
    <recommendedName>
        <fullName evidence="2">dUTP diphosphatase</fullName>
        <ecNumber evidence="2">3.6.1.23</ecNumber>
    </recommendedName>
</protein>
<dbReference type="EC" id="3.6.1.23" evidence="2"/>
<reference evidence="7" key="1">
    <citation type="submission" date="2020-08" db="EMBL/GenBank/DDBJ databases">
        <title>Genome public.</title>
        <authorList>
            <person name="Liu C."/>
            <person name="Sun Q."/>
        </authorList>
    </citation>
    <scope>NUCLEOTIDE SEQUENCE</scope>
    <source>
        <strain evidence="7">NSJ-54</strain>
    </source>
</reference>
<evidence type="ECO:0000313" key="8">
    <source>
        <dbReference type="Proteomes" id="UP000660861"/>
    </source>
</evidence>
<keyword evidence="4" id="KW-0546">Nucleotide metabolism</keyword>
<dbReference type="Proteomes" id="UP000660861">
    <property type="component" value="Unassembled WGS sequence"/>
</dbReference>
<dbReference type="InterPro" id="IPR036157">
    <property type="entry name" value="dUTPase-like_sf"/>
</dbReference>
<evidence type="ECO:0000256" key="3">
    <source>
        <dbReference type="ARBA" id="ARBA00022801"/>
    </source>
</evidence>
<evidence type="ECO:0000256" key="2">
    <source>
        <dbReference type="ARBA" id="ARBA00012379"/>
    </source>
</evidence>
<comment type="caution">
    <text evidence="7">The sequence shown here is derived from an EMBL/GenBank/DDBJ whole genome shotgun (WGS) entry which is preliminary data.</text>
</comment>
<dbReference type="GO" id="GO:0046081">
    <property type="term" value="P:dUTP catabolic process"/>
    <property type="evidence" value="ECO:0007669"/>
    <property type="project" value="InterPro"/>
</dbReference>
<comment type="similarity">
    <text evidence="1">Belongs to the dUTPase family.</text>
</comment>
<evidence type="ECO:0000259" key="6">
    <source>
        <dbReference type="Pfam" id="PF00692"/>
    </source>
</evidence>
<sequence>MQTLRIKKLDERARIPFRATLRSAGVDLYALLEEPVTIGSHEICQIHTGIACEIPLGFAGFVFARSSLGIKHGVTPANCVGVIDSDYRGEILVGLINQLDTAFTVQPGDRIAQLIIMPVMTPDIEEVEELTPTARGTGGFGSTGKN</sequence>
<comment type="catalytic activity">
    <reaction evidence="5">
        <text>dUTP + H2O = dUMP + diphosphate + H(+)</text>
        <dbReference type="Rhea" id="RHEA:10248"/>
        <dbReference type="ChEBI" id="CHEBI:15377"/>
        <dbReference type="ChEBI" id="CHEBI:15378"/>
        <dbReference type="ChEBI" id="CHEBI:33019"/>
        <dbReference type="ChEBI" id="CHEBI:61555"/>
        <dbReference type="ChEBI" id="CHEBI:246422"/>
        <dbReference type="EC" id="3.6.1.23"/>
    </reaction>
</comment>
<dbReference type="EMBL" id="JACRTC010000010">
    <property type="protein sequence ID" value="MBC8571341.1"/>
    <property type="molecule type" value="Genomic_DNA"/>
</dbReference>
<evidence type="ECO:0000256" key="1">
    <source>
        <dbReference type="ARBA" id="ARBA00006581"/>
    </source>
</evidence>
<evidence type="ECO:0000256" key="4">
    <source>
        <dbReference type="ARBA" id="ARBA00023080"/>
    </source>
</evidence>
<dbReference type="AlphaFoldDB" id="A0A926EFX7"/>
<accession>A0A926EFX7</accession>
<dbReference type="RefSeq" id="WP_262398392.1">
    <property type="nucleotide sequence ID" value="NZ_JACRTC010000010.1"/>
</dbReference>
<evidence type="ECO:0000313" key="7">
    <source>
        <dbReference type="EMBL" id="MBC8571341.1"/>
    </source>
</evidence>
<keyword evidence="8" id="KW-1185">Reference proteome</keyword>
<dbReference type="Pfam" id="PF00692">
    <property type="entry name" value="dUTPase"/>
    <property type="match status" value="1"/>
</dbReference>
<dbReference type="NCBIfam" id="NF001862">
    <property type="entry name" value="PRK00601.1"/>
    <property type="match status" value="1"/>
</dbReference>
<dbReference type="Gene3D" id="2.70.40.10">
    <property type="match status" value="1"/>
</dbReference>
<dbReference type="SUPFAM" id="SSF51283">
    <property type="entry name" value="dUTPase-like"/>
    <property type="match status" value="1"/>
</dbReference>
<keyword evidence="3 7" id="KW-0378">Hydrolase</keyword>